<name>A0A5B0E2D2_9HYPH</name>
<reference evidence="1 2" key="1">
    <citation type="submission" date="2019-08" db="EMBL/GenBank/DDBJ databases">
        <title>Aureimonas fodiniaquatilis sp. nov., isolated from a coal mine wastewater.</title>
        <authorList>
            <person name="Kim W."/>
        </authorList>
    </citation>
    <scope>NUCLEOTIDE SEQUENCE [LARGE SCALE GENOMIC DNA]</scope>
    <source>
        <strain evidence="1 2">CAU 1482</strain>
    </source>
</reference>
<protein>
    <submittedName>
        <fullName evidence="1">Uncharacterized protein</fullName>
    </submittedName>
</protein>
<dbReference type="RefSeq" id="WP_149297085.1">
    <property type="nucleotide sequence ID" value="NZ_VTWH01000001.1"/>
</dbReference>
<evidence type="ECO:0000313" key="2">
    <source>
        <dbReference type="Proteomes" id="UP000324738"/>
    </source>
</evidence>
<organism evidence="1 2">
    <name type="scientific">Aureimonas fodinaquatilis</name>
    <dbReference type="NCBI Taxonomy" id="2565783"/>
    <lineage>
        <taxon>Bacteria</taxon>
        <taxon>Pseudomonadati</taxon>
        <taxon>Pseudomonadota</taxon>
        <taxon>Alphaproteobacteria</taxon>
        <taxon>Hyphomicrobiales</taxon>
        <taxon>Aurantimonadaceae</taxon>
        <taxon>Aureimonas</taxon>
    </lineage>
</organism>
<dbReference type="Proteomes" id="UP000324738">
    <property type="component" value="Unassembled WGS sequence"/>
</dbReference>
<evidence type="ECO:0000313" key="1">
    <source>
        <dbReference type="EMBL" id="KAA0971900.1"/>
    </source>
</evidence>
<gene>
    <name evidence="1" type="ORF">FPY71_01875</name>
</gene>
<dbReference type="EMBL" id="VTWH01000001">
    <property type="protein sequence ID" value="KAA0971900.1"/>
    <property type="molecule type" value="Genomic_DNA"/>
</dbReference>
<accession>A0A5B0E2D2</accession>
<dbReference type="AlphaFoldDB" id="A0A5B0E2D2"/>
<proteinExistence type="predicted"/>
<comment type="caution">
    <text evidence="1">The sequence shown here is derived from an EMBL/GenBank/DDBJ whole genome shotgun (WGS) entry which is preliminary data.</text>
</comment>
<sequence length="67" mass="7178">MAKDDVSASALLTACDAMLREVGGFPLAADRLQEAEPVIAGIVRAIRTMDEVDVSDLEPAFIFRVEA</sequence>
<keyword evidence="2" id="KW-1185">Reference proteome</keyword>